<feature type="active site" description="Proton acceptor" evidence="8">
    <location>
        <position position="264"/>
    </location>
</feature>
<dbReference type="GO" id="GO:0004856">
    <property type="term" value="F:D-xylulokinase activity"/>
    <property type="evidence" value="ECO:0007669"/>
    <property type="project" value="UniProtKB-UniRule"/>
</dbReference>
<evidence type="ECO:0000256" key="9">
    <source>
        <dbReference type="RuleBase" id="RU003733"/>
    </source>
</evidence>
<evidence type="ECO:0000256" key="2">
    <source>
        <dbReference type="ARBA" id="ARBA00022629"/>
    </source>
</evidence>
<keyword evidence="13" id="KW-1185">Reference proteome</keyword>
<proteinExistence type="inferred from homology"/>
<evidence type="ECO:0000256" key="6">
    <source>
        <dbReference type="ARBA" id="ARBA00022840"/>
    </source>
</evidence>
<keyword evidence="4 8" id="KW-0547">Nucleotide-binding</keyword>
<dbReference type="InterPro" id="IPR018485">
    <property type="entry name" value="FGGY_C"/>
</dbReference>
<evidence type="ECO:0000313" key="13">
    <source>
        <dbReference type="Proteomes" id="UP000198959"/>
    </source>
</evidence>
<dbReference type="STRING" id="145854.GA0074692_6389"/>
<dbReference type="SUPFAM" id="SSF53067">
    <property type="entry name" value="Actin-like ATPase domain"/>
    <property type="match status" value="2"/>
</dbReference>
<dbReference type="Pfam" id="PF02782">
    <property type="entry name" value="FGGY_C"/>
    <property type="match status" value="1"/>
</dbReference>
<feature type="domain" description="Carbohydrate kinase FGGY C-terminal" evidence="11">
    <location>
        <begin position="280"/>
        <end position="461"/>
    </location>
</feature>
<sequence length="506" mass="50818">MPLVAGVDSSTQSCKVVVRDAETGVLVRQGRAPHPDGTEVDPEAWWRALTTAVDAAGGLADVAAVSVAGQQHGMVCLDDAGRVVRPALLWNDTRSAGAAAELVAEAGAGEAGRRFWADAVGTVPVASLTVAKLRWLARHEPANADRVAAVCLPHDWLTWRLGGGAAHNRAGTRDLSALRTDRSDASGTGYWSPATGEYRPDLLEQALGRRPELPVVLGPAEPAGTLAGLGGPLPGSGAVPSGGPLLGPGVVPSGGPLLGPGAGDNAGAALGVGARPGDVVVSIGTSGTVFSVADTPAADASGAVAGFADATGRYLPLVCTLNAARVLDAAATLLRVDPAGLADLALAAPAGADGLVLVPYLEGERTPNRPDATGAVHGLTLRTATPAHLARAAVEGMLCALADGLDALLAQGARADRVILVGGGARSAAVRAIAPQVFGCPVLVPPPGEYVADGAARQAAWVALGGATAPQWSVGETEEYAADPVPAIRERYAEARDRFLARPTDG</sequence>
<dbReference type="PANTHER" id="PTHR43095">
    <property type="entry name" value="SUGAR KINASE"/>
    <property type="match status" value="1"/>
</dbReference>
<keyword evidence="6 8" id="KW-0067">ATP-binding</keyword>
<dbReference type="Gene3D" id="3.30.420.40">
    <property type="match status" value="2"/>
</dbReference>
<accession>A0A1C6TII6</accession>
<dbReference type="RefSeq" id="WP_091651378.1">
    <property type="nucleotide sequence ID" value="NZ_FMHW01000002.1"/>
</dbReference>
<evidence type="ECO:0000259" key="10">
    <source>
        <dbReference type="Pfam" id="PF00370"/>
    </source>
</evidence>
<keyword evidence="7 8" id="KW-0119">Carbohydrate metabolism</keyword>
<dbReference type="InterPro" id="IPR018484">
    <property type="entry name" value="FGGY_N"/>
</dbReference>
<dbReference type="InterPro" id="IPR050406">
    <property type="entry name" value="FGGY_Carb_Kinase"/>
</dbReference>
<dbReference type="InterPro" id="IPR000577">
    <property type="entry name" value="Carb_kinase_FGGY"/>
</dbReference>
<evidence type="ECO:0000256" key="4">
    <source>
        <dbReference type="ARBA" id="ARBA00022741"/>
    </source>
</evidence>
<keyword evidence="3 8" id="KW-0808">Transferase</keyword>
<dbReference type="InterPro" id="IPR006000">
    <property type="entry name" value="Xylulokinase"/>
</dbReference>
<organism evidence="12 13">
    <name type="scientific">Micromonospora pallida</name>
    <dbReference type="NCBI Taxonomy" id="145854"/>
    <lineage>
        <taxon>Bacteria</taxon>
        <taxon>Bacillati</taxon>
        <taxon>Actinomycetota</taxon>
        <taxon>Actinomycetes</taxon>
        <taxon>Micromonosporales</taxon>
        <taxon>Micromonosporaceae</taxon>
        <taxon>Micromonospora</taxon>
    </lineage>
</organism>
<dbReference type="EMBL" id="FMHW01000002">
    <property type="protein sequence ID" value="SCL41578.1"/>
    <property type="molecule type" value="Genomic_DNA"/>
</dbReference>
<keyword evidence="2 8" id="KW-0859">Xylose metabolism</keyword>
<protein>
    <recommendedName>
        <fullName evidence="8">Xylulose kinase</fullName>
        <shortName evidence="8">Xylulokinase</shortName>
        <ecNumber evidence="8">2.7.1.17</ecNumber>
    </recommendedName>
</protein>
<dbReference type="HAMAP" id="MF_02220">
    <property type="entry name" value="XylB"/>
    <property type="match status" value="1"/>
</dbReference>
<dbReference type="Proteomes" id="UP000198959">
    <property type="component" value="Unassembled WGS sequence"/>
</dbReference>
<gene>
    <name evidence="8" type="primary">xylB</name>
    <name evidence="12" type="ORF">GA0074692_6389</name>
</gene>
<keyword evidence="5 8" id="KW-0418">Kinase</keyword>
<feature type="site" description="Important for activity" evidence="8">
    <location>
        <position position="8"/>
    </location>
</feature>
<comment type="catalytic activity">
    <reaction evidence="8">
        <text>D-xylulose + ATP = D-xylulose 5-phosphate + ADP + H(+)</text>
        <dbReference type="Rhea" id="RHEA:10964"/>
        <dbReference type="ChEBI" id="CHEBI:15378"/>
        <dbReference type="ChEBI" id="CHEBI:17140"/>
        <dbReference type="ChEBI" id="CHEBI:30616"/>
        <dbReference type="ChEBI" id="CHEBI:57737"/>
        <dbReference type="ChEBI" id="CHEBI:456216"/>
        <dbReference type="EC" id="2.7.1.17"/>
    </reaction>
</comment>
<reference evidence="13" key="1">
    <citation type="submission" date="2016-06" db="EMBL/GenBank/DDBJ databases">
        <authorList>
            <person name="Varghese N."/>
            <person name="Submissions Spin"/>
        </authorList>
    </citation>
    <scope>NUCLEOTIDE SEQUENCE [LARGE SCALE GENOMIC DNA]</scope>
    <source>
        <strain evidence="13">DSM 43817</strain>
    </source>
</reference>
<dbReference type="PANTHER" id="PTHR43095:SF5">
    <property type="entry name" value="XYLULOSE KINASE"/>
    <property type="match status" value="1"/>
</dbReference>
<dbReference type="CDD" id="cd07809">
    <property type="entry name" value="ASKHA_NBD_FGGY_BaXK-like"/>
    <property type="match status" value="1"/>
</dbReference>
<evidence type="ECO:0000256" key="7">
    <source>
        <dbReference type="ARBA" id="ARBA00023277"/>
    </source>
</evidence>
<evidence type="ECO:0000256" key="3">
    <source>
        <dbReference type="ARBA" id="ARBA00022679"/>
    </source>
</evidence>
<feature type="binding site" evidence="8">
    <location>
        <begin position="71"/>
        <end position="72"/>
    </location>
    <ligand>
        <name>substrate</name>
    </ligand>
</feature>
<evidence type="ECO:0000259" key="11">
    <source>
        <dbReference type="Pfam" id="PF02782"/>
    </source>
</evidence>
<comment type="function">
    <text evidence="8">Catalyzes the phosphorylation of D-xylulose to D-xylulose 5-phosphate.</text>
</comment>
<dbReference type="AlphaFoldDB" id="A0A1C6TII6"/>
<dbReference type="InterPro" id="IPR043129">
    <property type="entry name" value="ATPase_NBD"/>
</dbReference>
<dbReference type="InterPro" id="IPR018483">
    <property type="entry name" value="Carb_kinase_FGGY_CS"/>
</dbReference>
<dbReference type="EC" id="2.7.1.17" evidence="8"/>
<evidence type="ECO:0000256" key="8">
    <source>
        <dbReference type="HAMAP-Rule" id="MF_02220"/>
    </source>
</evidence>
<dbReference type="GO" id="GO:0005998">
    <property type="term" value="P:xylulose catabolic process"/>
    <property type="evidence" value="ECO:0007669"/>
    <property type="project" value="UniProtKB-UniRule"/>
</dbReference>
<evidence type="ECO:0000256" key="5">
    <source>
        <dbReference type="ARBA" id="ARBA00022777"/>
    </source>
</evidence>
<dbReference type="PROSITE" id="PS00445">
    <property type="entry name" value="FGGY_KINASES_2"/>
    <property type="match status" value="1"/>
</dbReference>
<feature type="domain" description="Carbohydrate kinase FGGY N-terminal" evidence="10">
    <location>
        <begin position="4"/>
        <end position="225"/>
    </location>
</feature>
<dbReference type="GO" id="GO:0005524">
    <property type="term" value="F:ATP binding"/>
    <property type="evidence" value="ECO:0007669"/>
    <property type="project" value="UniProtKB-UniRule"/>
</dbReference>
<comment type="similarity">
    <text evidence="1 8 9">Belongs to the FGGY kinase family.</text>
</comment>
<dbReference type="PIRSF" id="PIRSF000538">
    <property type="entry name" value="GlpK"/>
    <property type="match status" value="1"/>
</dbReference>
<dbReference type="Pfam" id="PF00370">
    <property type="entry name" value="FGGY_N"/>
    <property type="match status" value="1"/>
</dbReference>
<evidence type="ECO:0000313" key="12">
    <source>
        <dbReference type="EMBL" id="SCL41578.1"/>
    </source>
</evidence>
<dbReference type="OrthoDB" id="9805576at2"/>
<name>A0A1C6TII6_9ACTN</name>
<dbReference type="GO" id="GO:0042732">
    <property type="term" value="P:D-xylose metabolic process"/>
    <property type="evidence" value="ECO:0007669"/>
    <property type="project" value="UniProtKB-KW"/>
</dbReference>
<evidence type="ECO:0000256" key="1">
    <source>
        <dbReference type="ARBA" id="ARBA00009156"/>
    </source>
</evidence>